<feature type="signal peptide" evidence="1">
    <location>
        <begin position="1"/>
        <end position="18"/>
    </location>
</feature>
<accession>A0A344LPE7</accession>
<protein>
    <recommendedName>
        <fullName evidence="4">DinB superfamily protein</fullName>
    </recommendedName>
</protein>
<dbReference type="InterPro" id="IPR034660">
    <property type="entry name" value="DinB/YfiT-like"/>
</dbReference>
<evidence type="ECO:0008006" key="4">
    <source>
        <dbReference type="Google" id="ProtNLM"/>
    </source>
</evidence>
<dbReference type="Gene3D" id="1.20.120.450">
    <property type="entry name" value="dinb family like domain"/>
    <property type="match status" value="1"/>
</dbReference>
<evidence type="ECO:0000313" key="3">
    <source>
        <dbReference type="Proteomes" id="UP000251561"/>
    </source>
</evidence>
<name>A0A344LPE7_9FLAO</name>
<dbReference type="InterPro" id="IPR007061">
    <property type="entry name" value="MST-like"/>
</dbReference>
<dbReference type="RefSeq" id="WP_113676861.1">
    <property type="nucleotide sequence ID" value="NZ_CP030261.1"/>
</dbReference>
<evidence type="ECO:0000256" key="1">
    <source>
        <dbReference type="SAM" id="SignalP"/>
    </source>
</evidence>
<dbReference type="AlphaFoldDB" id="A0A344LPE7"/>
<dbReference type="Pfam" id="PF04978">
    <property type="entry name" value="MST"/>
    <property type="match status" value="1"/>
</dbReference>
<gene>
    <name evidence="2" type="ORF">HYN86_03895</name>
</gene>
<dbReference type="Proteomes" id="UP000251561">
    <property type="component" value="Chromosome"/>
</dbReference>
<proteinExistence type="predicted"/>
<dbReference type="SUPFAM" id="SSF109854">
    <property type="entry name" value="DinB/YfiT-like putative metalloenzymes"/>
    <property type="match status" value="1"/>
</dbReference>
<keyword evidence="3" id="KW-1185">Reference proteome</keyword>
<sequence>MKKLIIPLLFLFFSASYAQTQKTISSDWTSFNQTIDIHTAVTKKFKVIASVKAETTEPTAWAGVWARVDTKNDEEGFFDNMQDRPVKSKEWNSYTVEGTLDKNSKSLSFGGLCINNGKFYFDKFELWIENDKGVFEPLTVLNSSFETAVKNGDIPKWGLGTSKDAIVKVKEYKITSDKSSVDGKSSLLLEGSGIKPRLEARIGNVEGASPKIADMISMLEDLKSRVERTVKNMSQYEIDYLHDEEANRIGALVMHLAAAEKYYQVFTFENRDFNEEEKKIWNNALNLDQAGRDEFKGHNIQYYLDIYNQVRAKTIEELKKRDDAWFAQVQLKYDMTNQYCWFHVMEHQSSHLGQILFLKKRIPPEKPQQKTLPQEIKK</sequence>
<dbReference type="EMBL" id="CP030261">
    <property type="protein sequence ID" value="AXB55789.1"/>
    <property type="molecule type" value="Genomic_DNA"/>
</dbReference>
<evidence type="ECO:0000313" key="2">
    <source>
        <dbReference type="EMBL" id="AXB55789.1"/>
    </source>
</evidence>
<dbReference type="KEGG" id="ffl:HYN86_03895"/>
<feature type="chain" id="PRO_5016922173" description="DinB superfamily protein" evidence="1">
    <location>
        <begin position="19"/>
        <end position="378"/>
    </location>
</feature>
<organism evidence="2 3">
    <name type="scientific">Flavobacterium fluviale</name>
    <dbReference type="NCBI Taxonomy" id="2249356"/>
    <lineage>
        <taxon>Bacteria</taxon>
        <taxon>Pseudomonadati</taxon>
        <taxon>Bacteroidota</taxon>
        <taxon>Flavobacteriia</taxon>
        <taxon>Flavobacteriales</taxon>
        <taxon>Flavobacteriaceae</taxon>
        <taxon>Flavobacterium</taxon>
    </lineage>
</organism>
<reference evidence="2 3" key="1">
    <citation type="submission" date="2018-06" db="EMBL/GenBank/DDBJ databases">
        <title>Genome sequencing of Flavobacterium.</title>
        <authorList>
            <person name="Baek M.-G."/>
            <person name="Yi H."/>
        </authorList>
    </citation>
    <scope>NUCLEOTIDE SEQUENCE [LARGE SCALE GENOMIC DNA]</scope>
    <source>
        <strain evidence="2 3">HYN0086</strain>
    </source>
</reference>
<dbReference type="OrthoDB" id="117483at2"/>
<keyword evidence="1" id="KW-0732">Signal</keyword>